<feature type="transmembrane region" description="Helical" evidence="9">
    <location>
        <begin position="124"/>
        <end position="142"/>
    </location>
</feature>
<reference evidence="11 12" key="1">
    <citation type="journal article" date="2019" name="Int. J. Syst. Evol. Microbiol.">
        <title>The Global Catalogue of Microorganisms (GCM) 10K type strain sequencing project: providing services to taxonomists for standard genome sequencing and annotation.</title>
        <authorList>
            <consortium name="The Broad Institute Genomics Platform"/>
            <consortium name="The Broad Institute Genome Sequencing Center for Infectious Disease"/>
            <person name="Wu L."/>
            <person name="Ma J."/>
        </authorList>
    </citation>
    <scope>NUCLEOTIDE SEQUENCE [LARGE SCALE GENOMIC DNA]</scope>
    <source>
        <strain evidence="11 12">JCM 14942</strain>
    </source>
</reference>
<dbReference type="InterPro" id="IPR039261">
    <property type="entry name" value="FNR_nucleotide-bd"/>
</dbReference>
<gene>
    <name evidence="11" type="ORF">GCM10009788_43480</name>
</gene>
<comment type="caution">
    <text evidence="11">The sequence shown here is derived from an EMBL/GenBank/DDBJ whole genome shotgun (WGS) entry which is preliminary data.</text>
</comment>
<protein>
    <recommendedName>
        <fullName evidence="10">FAD-binding FR-type domain-containing protein</fullName>
    </recommendedName>
</protein>
<name>A0ABN2BAZ5_9ACTN</name>
<proteinExistence type="predicted"/>
<sequence>MIATRLDSALGRLPMYRVVSGALGALVLVALVLAATGRLDRTVFGLPAMLLTLAVLVVASVAANQAVARLRGLRPHPESALITALLLWFLYWPTTDPAELAWLGLVAVLATLSKYVLVRHARHLFNPAAAGVVLLALVGWAAGTPESLPFTTWWIGSQVLLPWVVVAGVLVLWRVRRVLHVAVFVVAATALTAGALHDQALPWADGLRFALESSPVVFFAALMLTEPLTLAPRRPHQVLAALVAAVVFTLPLTALAAGYLLDLGPIGGSYEIALLAANLVAFACGQRGTHLEVRAVRPIGADTVEVAFAPHRRLRFLPGQYVELDLGATGAASDRRGLRRILSISSPPGEEITVAVRVTDPPSAFKAALQALAPGDRVRATLVGGDFVWSRREAPLLLVAGGIGVTPYLSQLRAERHRGYDDVVLVYGTTADPVPYADELAATAARVVLVSPTRPAGVPDDWEHVPGTDLSAELIAAAVADRHRRRTYLSGPPRMVNALRLALPRARVDQFSGY</sequence>
<feature type="transmembrane region" description="Helical" evidence="9">
    <location>
        <begin position="100"/>
        <end position="117"/>
    </location>
</feature>
<comment type="cofactor">
    <cofactor evidence="1">
        <name>FAD</name>
        <dbReference type="ChEBI" id="CHEBI:57692"/>
    </cofactor>
</comment>
<keyword evidence="12" id="KW-1185">Reference proteome</keyword>
<evidence type="ECO:0000256" key="3">
    <source>
        <dbReference type="ARBA" id="ARBA00022714"/>
    </source>
</evidence>
<evidence type="ECO:0000256" key="4">
    <source>
        <dbReference type="ARBA" id="ARBA00022723"/>
    </source>
</evidence>
<keyword evidence="9" id="KW-0812">Transmembrane</keyword>
<feature type="transmembrane region" description="Helical" evidence="9">
    <location>
        <begin position="238"/>
        <end position="261"/>
    </location>
</feature>
<feature type="transmembrane region" description="Helical" evidence="9">
    <location>
        <begin position="209"/>
        <end position="231"/>
    </location>
</feature>
<feature type="transmembrane region" description="Helical" evidence="9">
    <location>
        <begin position="44"/>
        <end position="67"/>
    </location>
</feature>
<evidence type="ECO:0000313" key="12">
    <source>
        <dbReference type="Proteomes" id="UP001500842"/>
    </source>
</evidence>
<evidence type="ECO:0000256" key="5">
    <source>
        <dbReference type="ARBA" id="ARBA00022827"/>
    </source>
</evidence>
<feature type="transmembrane region" description="Helical" evidence="9">
    <location>
        <begin position="154"/>
        <end position="173"/>
    </location>
</feature>
<evidence type="ECO:0000256" key="7">
    <source>
        <dbReference type="ARBA" id="ARBA00023004"/>
    </source>
</evidence>
<dbReference type="PROSITE" id="PS51384">
    <property type="entry name" value="FAD_FR"/>
    <property type="match status" value="1"/>
</dbReference>
<keyword evidence="8" id="KW-0411">Iron-sulfur</keyword>
<dbReference type="Proteomes" id="UP001500842">
    <property type="component" value="Unassembled WGS sequence"/>
</dbReference>
<dbReference type="PANTHER" id="PTHR47354">
    <property type="entry name" value="NADH OXIDOREDUCTASE HCR"/>
    <property type="match status" value="1"/>
</dbReference>
<evidence type="ECO:0000313" key="11">
    <source>
        <dbReference type="EMBL" id="GAA1535979.1"/>
    </source>
</evidence>
<dbReference type="SUPFAM" id="SSF52343">
    <property type="entry name" value="Ferredoxin reductase-like, C-terminal NADP-linked domain"/>
    <property type="match status" value="1"/>
</dbReference>
<dbReference type="EMBL" id="BAAAOR010000030">
    <property type="protein sequence ID" value="GAA1535979.1"/>
    <property type="molecule type" value="Genomic_DNA"/>
</dbReference>
<keyword evidence="9" id="KW-0472">Membrane</keyword>
<dbReference type="RefSeq" id="WP_141007547.1">
    <property type="nucleotide sequence ID" value="NZ_BAAAOR010000030.1"/>
</dbReference>
<feature type="transmembrane region" description="Helical" evidence="9">
    <location>
        <begin position="178"/>
        <end position="197"/>
    </location>
</feature>
<dbReference type="SUPFAM" id="SSF63380">
    <property type="entry name" value="Riboflavin synthase domain-like"/>
    <property type="match status" value="1"/>
</dbReference>
<feature type="domain" description="FAD-binding FR-type" evidence="10">
    <location>
        <begin position="286"/>
        <end position="390"/>
    </location>
</feature>
<evidence type="ECO:0000256" key="1">
    <source>
        <dbReference type="ARBA" id="ARBA00001974"/>
    </source>
</evidence>
<evidence type="ECO:0000256" key="6">
    <source>
        <dbReference type="ARBA" id="ARBA00023002"/>
    </source>
</evidence>
<keyword evidence="3" id="KW-0001">2Fe-2S</keyword>
<organism evidence="11 12">
    <name type="scientific">Nocardioides humi</name>
    <dbReference type="NCBI Taxonomy" id="449461"/>
    <lineage>
        <taxon>Bacteria</taxon>
        <taxon>Bacillati</taxon>
        <taxon>Actinomycetota</taxon>
        <taxon>Actinomycetes</taxon>
        <taxon>Propionibacteriales</taxon>
        <taxon>Nocardioidaceae</taxon>
        <taxon>Nocardioides</taxon>
    </lineage>
</organism>
<keyword evidence="5" id="KW-0274">FAD</keyword>
<evidence type="ECO:0000259" key="10">
    <source>
        <dbReference type="PROSITE" id="PS51384"/>
    </source>
</evidence>
<keyword evidence="2" id="KW-0285">Flavoprotein</keyword>
<dbReference type="InterPro" id="IPR017938">
    <property type="entry name" value="Riboflavin_synthase-like_b-brl"/>
</dbReference>
<dbReference type="Gene3D" id="3.40.50.80">
    <property type="entry name" value="Nucleotide-binding domain of ferredoxin-NADP reductase (FNR) module"/>
    <property type="match status" value="1"/>
</dbReference>
<dbReference type="PRINTS" id="PR00410">
    <property type="entry name" value="PHEHYDRXLASE"/>
</dbReference>
<dbReference type="Gene3D" id="2.40.30.10">
    <property type="entry name" value="Translation factors"/>
    <property type="match status" value="1"/>
</dbReference>
<dbReference type="PANTHER" id="PTHR47354:SF6">
    <property type="entry name" value="NADH OXIDOREDUCTASE HCR"/>
    <property type="match status" value="1"/>
</dbReference>
<evidence type="ECO:0000256" key="9">
    <source>
        <dbReference type="SAM" id="Phobius"/>
    </source>
</evidence>
<evidence type="ECO:0000256" key="8">
    <source>
        <dbReference type="ARBA" id="ARBA00023014"/>
    </source>
</evidence>
<dbReference type="InterPro" id="IPR017927">
    <property type="entry name" value="FAD-bd_FR_type"/>
</dbReference>
<keyword evidence="7" id="KW-0408">Iron</keyword>
<evidence type="ECO:0000256" key="2">
    <source>
        <dbReference type="ARBA" id="ARBA00022630"/>
    </source>
</evidence>
<keyword evidence="6" id="KW-0560">Oxidoreductase</keyword>
<dbReference type="InterPro" id="IPR050415">
    <property type="entry name" value="MRET"/>
</dbReference>
<keyword evidence="4" id="KW-0479">Metal-binding</keyword>
<accession>A0ABN2BAZ5</accession>
<keyword evidence="9" id="KW-1133">Transmembrane helix</keyword>
<dbReference type="CDD" id="cd00322">
    <property type="entry name" value="FNR_like"/>
    <property type="match status" value="1"/>
</dbReference>